<dbReference type="RefSeq" id="WP_382236175.1">
    <property type="nucleotide sequence ID" value="NZ_JBHTCC010000004.1"/>
</dbReference>
<evidence type="ECO:0000313" key="2">
    <source>
        <dbReference type="EMBL" id="MFC7299753.1"/>
    </source>
</evidence>
<feature type="transmembrane region" description="Helical" evidence="1">
    <location>
        <begin position="7"/>
        <end position="32"/>
    </location>
</feature>
<dbReference type="InterPro" id="IPR012902">
    <property type="entry name" value="N_methyl_site"/>
</dbReference>
<name>A0ABW2J8A3_9BURK</name>
<dbReference type="Proteomes" id="UP001596379">
    <property type="component" value="Unassembled WGS sequence"/>
</dbReference>
<comment type="caution">
    <text evidence="2">The sequence shown here is derived from an EMBL/GenBank/DDBJ whole genome shotgun (WGS) entry which is preliminary data.</text>
</comment>
<keyword evidence="1" id="KW-0812">Transmembrane</keyword>
<protein>
    <submittedName>
        <fullName evidence="2">Type IV pilus modification protein PilV</fullName>
    </submittedName>
</protein>
<sequence length="193" mass="21199">MRSTEQGFSLIEVLVSVFVLTVGVIGATGMHLNALRTAQQSAYQTSALHLGSDIADSMRANVKQMRLADDLNPYLQVDYQSSSTSARSSDVSCYGGRGDCDTEELARFDIEQLLQRIDSDFPGGRVRICRDAMPWNAKAQRFEWDCAMASSGLAIVPLVIKIGWQEKMLHDQTSQNEAMVAPGMVLTVAAYSR</sequence>
<dbReference type="EMBL" id="JBHTCC010000004">
    <property type="protein sequence ID" value="MFC7299753.1"/>
    <property type="molecule type" value="Genomic_DNA"/>
</dbReference>
<keyword evidence="3" id="KW-1185">Reference proteome</keyword>
<proteinExistence type="predicted"/>
<keyword evidence="1" id="KW-0472">Membrane</keyword>
<dbReference type="NCBIfam" id="TIGR02523">
    <property type="entry name" value="type_IV_pilV"/>
    <property type="match status" value="1"/>
</dbReference>
<reference evidence="3" key="1">
    <citation type="journal article" date="2019" name="Int. J. Syst. Evol. Microbiol.">
        <title>The Global Catalogue of Microorganisms (GCM) 10K type strain sequencing project: providing services to taxonomists for standard genome sequencing and annotation.</title>
        <authorList>
            <consortium name="The Broad Institute Genomics Platform"/>
            <consortium name="The Broad Institute Genome Sequencing Center for Infectious Disease"/>
            <person name="Wu L."/>
            <person name="Ma J."/>
        </authorList>
    </citation>
    <scope>NUCLEOTIDE SEQUENCE [LARGE SCALE GENOMIC DNA]</scope>
    <source>
        <strain evidence="3">CCUG 36956</strain>
    </source>
</reference>
<dbReference type="PROSITE" id="PS00409">
    <property type="entry name" value="PROKAR_NTER_METHYL"/>
    <property type="match status" value="1"/>
</dbReference>
<dbReference type="NCBIfam" id="TIGR02532">
    <property type="entry name" value="IV_pilin_GFxxxE"/>
    <property type="match status" value="1"/>
</dbReference>
<gene>
    <name evidence="2" type="primary">pilV</name>
    <name evidence="2" type="ORF">ACFQO0_15025</name>
</gene>
<evidence type="ECO:0000313" key="3">
    <source>
        <dbReference type="Proteomes" id="UP001596379"/>
    </source>
</evidence>
<dbReference type="Pfam" id="PF07963">
    <property type="entry name" value="N_methyl"/>
    <property type="match status" value="1"/>
</dbReference>
<accession>A0ABW2J8A3</accession>
<evidence type="ECO:0000256" key="1">
    <source>
        <dbReference type="SAM" id="Phobius"/>
    </source>
</evidence>
<organism evidence="2 3">
    <name type="scientific">Herminiimonas aquatilis</name>
    <dbReference type="NCBI Taxonomy" id="345342"/>
    <lineage>
        <taxon>Bacteria</taxon>
        <taxon>Pseudomonadati</taxon>
        <taxon>Pseudomonadota</taxon>
        <taxon>Betaproteobacteria</taxon>
        <taxon>Burkholderiales</taxon>
        <taxon>Oxalobacteraceae</taxon>
        <taxon>Herminiimonas</taxon>
    </lineage>
</organism>
<dbReference type="InterPro" id="IPR013362">
    <property type="entry name" value="Pilus_4_PilV"/>
</dbReference>
<keyword evidence="1" id="KW-1133">Transmembrane helix</keyword>